<dbReference type="STRING" id="37360.A0A0G4IQ36"/>
<feature type="binding site" evidence="5">
    <location>
        <position position="414"/>
    </location>
    <ligand>
        <name>Zn(2+)</name>
        <dbReference type="ChEBI" id="CHEBI:29105"/>
        <label>1</label>
    </ligand>
</feature>
<evidence type="ECO:0000313" key="13">
    <source>
        <dbReference type="Proteomes" id="UP000290189"/>
    </source>
</evidence>
<feature type="binding site" evidence="4">
    <location>
        <position position="466"/>
    </location>
    <ligand>
        <name>AMP</name>
        <dbReference type="ChEBI" id="CHEBI:456215"/>
    </ligand>
</feature>
<dbReference type="SUPFAM" id="SSF109604">
    <property type="entry name" value="HD-domain/PDEase-like"/>
    <property type="match status" value="1"/>
</dbReference>
<feature type="binding site" evidence="5">
    <location>
        <position position="284"/>
    </location>
    <ligand>
        <name>Zn(2+)</name>
        <dbReference type="ChEBI" id="CHEBI:29105"/>
        <label>2</label>
    </ligand>
</feature>
<evidence type="ECO:0000256" key="2">
    <source>
        <dbReference type="ARBA" id="ARBA00022801"/>
    </source>
</evidence>
<comment type="cofactor">
    <cofactor evidence="6">
        <name>a divalent metal cation</name>
        <dbReference type="ChEBI" id="CHEBI:60240"/>
    </cofactor>
    <text evidence="6">Binds 2 divalent metal cations per subunit. Site 1 may preferentially bind zinc ions, while site 2 has a preference for magnesium and/or manganese ions.</text>
</comment>
<dbReference type="SMART" id="SM00471">
    <property type="entry name" value="HDc"/>
    <property type="match status" value="1"/>
</dbReference>
<comment type="similarity">
    <text evidence="6">Belongs to the cyclic nucleotide phosphodiesterase family.</text>
</comment>
<feature type="binding site" evidence="5">
    <location>
        <position position="247"/>
    </location>
    <ligand>
        <name>Zn(2+)</name>
        <dbReference type="ChEBI" id="CHEBI:29105"/>
        <label>1</label>
    </ligand>
</feature>
<protein>
    <recommendedName>
        <fullName evidence="6">Phosphodiesterase</fullName>
        <ecNumber evidence="6">3.1.4.-</ecNumber>
    </recommendedName>
</protein>
<dbReference type="PRINTS" id="PR00387">
    <property type="entry name" value="PDIESTERASE1"/>
</dbReference>
<keyword evidence="8" id="KW-0472">Membrane</keyword>
<accession>A0A0G4IQ36</accession>
<feature type="domain" description="PDEase" evidence="9">
    <location>
        <begin position="143"/>
        <end position="508"/>
    </location>
</feature>
<dbReference type="AlphaFoldDB" id="A0A0G4IQ36"/>
<feature type="region of interest" description="Disordered" evidence="7">
    <location>
        <begin position="507"/>
        <end position="565"/>
    </location>
</feature>
<feature type="binding site" evidence="5">
    <location>
        <position position="284"/>
    </location>
    <ligand>
        <name>Zn(2+)</name>
        <dbReference type="ChEBI" id="CHEBI:29105"/>
        <label>1</label>
    </ligand>
</feature>
<dbReference type="PROSITE" id="PS00126">
    <property type="entry name" value="PDEASE_I_1"/>
    <property type="match status" value="1"/>
</dbReference>
<evidence type="ECO:0000256" key="6">
    <source>
        <dbReference type="RuleBase" id="RU363067"/>
    </source>
</evidence>
<reference evidence="10 12" key="1">
    <citation type="submission" date="2015-02" db="EMBL/GenBank/DDBJ databases">
        <authorList>
            <person name="Chooi Y.-H."/>
        </authorList>
    </citation>
    <scope>NUCLEOTIDE SEQUENCE [LARGE SCALE GENOMIC DNA]</scope>
    <source>
        <strain evidence="10">E3</strain>
    </source>
</reference>
<dbReference type="PANTHER" id="PTHR11347">
    <property type="entry name" value="CYCLIC NUCLEOTIDE PHOSPHODIESTERASE"/>
    <property type="match status" value="1"/>
</dbReference>
<feature type="binding site" evidence="4">
    <location>
        <begin position="243"/>
        <end position="247"/>
    </location>
    <ligand>
        <name>AMP</name>
        <dbReference type="ChEBI" id="CHEBI:456215"/>
    </ligand>
</feature>
<evidence type="ECO:0000259" key="9">
    <source>
        <dbReference type="PROSITE" id="PS51845"/>
    </source>
</evidence>
<evidence type="ECO:0000256" key="4">
    <source>
        <dbReference type="PIRSR" id="PIRSR623088-2"/>
    </source>
</evidence>
<feature type="binding site" evidence="4">
    <location>
        <position position="414"/>
    </location>
    <ligand>
        <name>AMP</name>
        <dbReference type="ChEBI" id="CHEBI:456215"/>
    </ligand>
</feature>
<organism evidence="10 12">
    <name type="scientific">Plasmodiophora brassicae</name>
    <name type="common">Clubroot disease agent</name>
    <dbReference type="NCBI Taxonomy" id="37360"/>
    <lineage>
        <taxon>Eukaryota</taxon>
        <taxon>Sar</taxon>
        <taxon>Rhizaria</taxon>
        <taxon>Endomyxa</taxon>
        <taxon>Phytomyxea</taxon>
        <taxon>Plasmodiophorida</taxon>
        <taxon>Plasmodiophoridae</taxon>
        <taxon>Plasmodiophora</taxon>
    </lineage>
</organism>
<keyword evidence="1 5" id="KW-0479">Metal-binding</keyword>
<feature type="transmembrane region" description="Helical" evidence="8">
    <location>
        <begin position="7"/>
        <end position="31"/>
    </location>
</feature>
<keyword evidence="2 6" id="KW-0378">Hydrolase</keyword>
<evidence type="ECO:0000313" key="10">
    <source>
        <dbReference type="EMBL" id="CEO97320.1"/>
    </source>
</evidence>
<name>A0A0G4IQ36_PLABS</name>
<dbReference type="InterPro" id="IPR023174">
    <property type="entry name" value="PDEase_CS"/>
</dbReference>
<dbReference type="EMBL" id="OVEO01000008">
    <property type="protein sequence ID" value="SPQ97626.1"/>
    <property type="molecule type" value="Genomic_DNA"/>
</dbReference>
<evidence type="ECO:0000256" key="3">
    <source>
        <dbReference type="PIRSR" id="PIRSR623088-1"/>
    </source>
</evidence>
<evidence type="ECO:0000313" key="11">
    <source>
        <dbReference type="EMBL" id="SPQ97626.1"/>
    </source>
</evidence>
<dbReference type="InterPro" id="IPR023088">
    <property type="entry name" value="PDEase"/>
</dbReference>
<dbReference type="InterPro" id="IPR003607">
    <property type="entry name" value="HD/PDEase_dom"/>
</dbReference>
<reference evidence="11 13" key="2">
    <citation type="submission" date="2018-03" db="EMBL/GenBank/DDBJ databases">
        <authorList>
            <person name="Fogelqvist J."/>
        </authorList>
    </citation>
    <scope>NUCLEOTIDE SEQUENCE [LARGE SCALE GENOMIC DNA]</scope>
</reference>
<evidence type="ECO:0000256" key="8">
    <source>
        <dbReference type="SAM" id="Phobius"/>
    </source>
</evidence>
<evidence type="ECO:0000256" key="5">
    <source>
        <dbReference type="PIRSR" id="PIRSR623088-3"/>
    </source>
</evidence>
<dbReference type="CDD" id="cd00077">
    <property type="entry name" value="HDc"/>
    <property type="match status" value="1"/>
</dbReference>
<dbReference type="PROSITE" id="PS51845">
    <property type="entry name" value="PDEASE_I_2"/>
    <property type="match status" value="1"/>
</dbReference>
<geneLocation type="mitochondrion" evidence="11"/>
<dbReference type="Gene3D" id="1.10.1300.10">
    <property type="entry name" value="3'5'-cyclic nucleotide phosphodiesterase, catalytic domain"/>
    <property type="match status" value="1"/>
</dbReference>
<keyword evidence="11" id="KW-0496">Mitochondrion</keyword>
<dbReference type="Proteomes" id="UP000290189">
    <property type="component" value="Unassembled WGS sequence"/>
</dbReference>
<gene>
    <name evidence="10" type="ORF">PBRA_000665</name>
    <name evidence="11" type="ORF">PLBR_LOCUS4841</name>
</gene>
<keyword evidence="8" id="KW-1133">Transmembrane helix</keyword>
<feature type="active site" description="Proton donor" evidence="3">
    <location>
        <position position="243"/>
    </location>
</feature>
<dbReference type="OMA" id="CAKFRRT"/>
<dbReference type="Proteomes" id="UP000039324">
    <property type="component" value="Unassembled WGS sequence"/>
</dbReference>
<dbReference type="InterPro" id="IPR002073">
    <property type="entry name" value="PDEase_catalytic_dom"/>
</dbReference>
<evidence type="ECO:0000256" key="7">
    <source>
        <dbReference type="SAM" id="MobiDB-lite"/>
    </source>
</evidence>
<evidence type="ECO:0000256" key="1">
    <source>
        <dbReference type="ARBA" id="ARBA00022723"/>
    </source>
</evidence>
<evidence type="ECO:0000313" key="12">
    <source>
        <dbReference type="Proteomes" id="UP000039324"/>
    </source>
</evidence>
<dbReference type="InterPro" id="IPR036971">
    <property type="entry name" value="PDEase_catalytic_dom_sf"/>
</dbReference>
<proteinExistence type="inferred from homology"/>
<sequence length="565" mass="63035">MSDSSSTLVVIAIVAGCFLGIAVLASLWSWIQQLCRSQTSRKEGSQIIESSIEKAIRIVNSVRDDLEGSLPCSVFPVCGRQVELRRQVNALLEVERLLGNPLPLHLPDVLQAVHSGDVSADKDTEAWLSYELANRSSMIDTWTTNREEFLAREGMGKRPSRSHSIISMRDSTPLSPHLQIIDSWDFDVFNLVDQGKEQMPLAAVGFCLFLKHDLFKKLELDMDKVESLMANIDDSYTNTNPYHCNLHGAEVAHTVSYMLTHGGFYSKLKPSDVAAMIVAALCHDIAHPGQTNQFHIATQSELALCYNNISVLENYHAAFTRKLMRRPESNLFSHLDQALRREIDELLISVILATDMSTNLECCAKFRRTQMANTTPKRNSLRSIPVEPAMDAQSMCSHKESFFIMMQMCMKCADVSHCVKNWNIHKRFTDRITQEFFRQGDLEREAGIPISPFMDRRAANNVAKNQAGFFQFLVQPAWSAWLSVCGIPGAEENLHNNIKRWEQLAGQWTPDQPQPGVVSTESTASTATTASQPAAPFSKTAVAIDIDPPNPKAELETAPILPSAT</sequence>
<dbReference type="EC" id="3.1.4.-" evidence="6"/>
<feature type="binding site" evidence="5">
    <location>
        <position position="283"/>
    </location>
    <ligand>
        <name>Zn(2+)</name>
        <dbReference type="ChEBI" id="CHEBI:29105"/>
        <label>1</label>
    </ligand>
</feature>
<dbReference type="GO" id="GO:0007165">
    <property type="term" value="P:signal transduction"/>
    <property type="evidence" value="ECO:0007669"/>
    <property type="project" value="InterPro"/>
</dbReference>
<dbReference type="EMBL" id="CDSF01000079">
    <property type="protein sequence ID" value="CEO97320.1"/>
    <property type="molecule type" value="Genomic_DNA"/>
</dbReference>
<dbReference type="OrthoDB" id="546632at2759"/>
<dbReference type="Pfam" id="PF00233">
    <property type="entry name" value="PDEase_I"/>
    <property type="match status" value="1"/>
</dbReference>
<feature type="compositionally biased region" description="Low complexity" evidence="7">
    <location>
        <begin position="519"/>
        <end position="538"/>
    </location>
</feature>
<dbReference type="GO" id="GO:0046872">
    <property type="term" value="F:metal ion binding"/>
    <property type="evidence" value="ECO:0007669"/>
    <property type="project" value="UniProtKB-KW"/>
</dbReference>
<feature type="binding site" evidence="4">
    <location>
        <position position="284"/>
    </location>
    <ligand>
        <name>AMP</name>
        <dbReference type="ChEBI" id="CHEBI:456215"/>
    </ligand>
</feature>
<dbReference type="GO" id="GO:0004114">
    <property type="term" value="F:3',5'-cyclic-nucleotide phosphodiesterase activity"/>
    <property type="evidence" value="ECO:0007669"/>
    <property type="project" value="InterPro"/>
</dbReference>
<keyword evidence="12" id="KW-1185">Reference proteome</keyword>
<keyword evidence="8" id="KW-0812">Transmembrane</keyword>